<evidence type="ECO:0000256" key="1">
    <source>
        <dbReference type="ARBA" id="ARBA00001974"/>
    </source>
</evidence>
<dbReference type="GO" id="GO:0071949">
    <property type="term" value="F:FAD binding"/>
    <property type="evidence" value="ECO:0007669"/>
    <property type="project" value="InterPro"/>
</dbReference>
<dbReference type="EMBL" id="JAEPRC010000001">
    <property type="protein sequence ID" value="KAG2216029.1"/>
    <property type="molecule type" value="Genomic_DNA"/>
</dbReference>
<dbReference type="SUPFAM" id="SSF54373">
    <property type="entry name" value="FAD-linked reductases, C-terminal domain"/>
    <property type="match status" value="1"/>
</dbReference>
<sequence>MVDINKSVIVIGAGVVGLSTALRLKQKGYKKVTIVAKYVPGDMCIEYASPYAGAHWRTMAPNNNKLLQKFDAVTYDKFMNLAKSSDNHGIIVVPSYDYYDDANLPEISDPWFKNLVQDFEFLTEKDILPQGAQLGHKYKTVLINVPVYIAWLASKFKALGGEIVQRNVSHIDEVFNLFGKTSFVVNCTGLGARFLGGVNDEAVFPTRGQTIVVKAPHIKRTVTHVGMLKLRTKGINYVIPRSDGTVILGGTADKHDFNPFPEAQTSEIILQKTFTLCPELKDKPLEIVKYNVGLRPSRIGGVRIENEMITSRNKKQTVQVTHAYGHGGFGVQSSWGSAEYIVETMEHGFASTAARL</sequence>
<name>A0A8H7RQP8_9FUNG</name>
<dbReference type="OrthoDB" id="2015447at2759"/>
<comment type="cofactor">
    <cofactor evidence="1 6">
        <name>FAD</name>
        <dbReference type="ChEBI" id="CHEBI:57692"/>
    </cofactor>
</comment>
<feature type="binding site" evidence="6">
    <location>
        <position position="168"/>
    </location>
    <ligand>
        <name>FAD</name>
        <dbReference type="ChEBI" id="CHEBI:57692"/>
    </ligand>
</feature>
<feature type="binding site" evidence="6">
    <location>
        <position position="188"/>
    </location>
    <ligand>
        <name>FAD</name>
        <dbReference type="ChEBI" id="CHEBI:57692"/>
    </ligand>
</feature>
<dbReference type="Gene3D" id="3.30.9.10">
    <property type="entry name" value="D-Amino Acid Oxidase, subunit A, domain 2"/>
    <property type="match status" value="1"/>
</dbReference>
<feature type="domain" description="FAD dependent oxidoreductase" evidence="7">
    <location>
        <begin position="8"/>
        <end position="343"/>
    </location>
</feature>
<keyword evidence="5" id="KW-0560">Oxidoreductase</keyword>
<organism evidence="8 9">
    <name type="scientific">Mucor plumbeus</name>
    <dbReference type="NCBI Taxonomy" id="97098"/>
    <lineage>
        <taxon>Eukaryota</taxon>
        <taxon>Fungi</taxon>
        <taxon>Fungi incertae sedis</taxon>
        <taxon>Mucoromycota</taxon>
        <taxon>Mucoromycotina</taxon>
        <taxon>Mucoromycetes</taxon>
        <taxon>Mucorales</taxon>
        <taxon>Mucorineae</taxon>
        <taxon>Mucoraceae</taxon>
        <taxon>Mucor</taxon>
    </lineage>
</organism>
<evidence type="ECO:0000313" key="8">
    <source>
        <dbReference type="EMBL" id="KAG2216029.1"/>
    </source>
</evidence>
<dbReference type="Proteomes" id="UP000650833">
    <property type="component" value="Unassembled WGS sequence"/>
</dbReference>
<protein>
    <recommendedName>
        <fullName evidence="7">FAD dependent oxidoreductase domain-containing protein</fullName>
    </recommendedName>
</protein>
<feature type="binding site" evidence="6">
    <location>
        <position position="328"/>
    </location>
    <ligand>
        <name>D-dopa</name>
        <dbReference type="ChEBI" id="CHEBI:149689"/>
    </ligand>
</feature>
<dbReference type="PIRSF" id="PIRSF000189">
    <property type="entry name" value="D-aa_oxidase"/>
    <property type="match status" value="1"/>
</dbReference>
<feature type="binding site" evidence="6">
    <location>
        <position position="295"/>
    </location>
    <ligand>
        <name>D-dopa</name>
        <dbReference type="ChEBI" id="CHEBI:149689"/>
    </ligand>
</feature>
<comment type="caution">
    <text evidence="8">The sequence shown here is derived from an EMBL/GenBank/DDBJ whole genome shotgun (WGS) entry which is preliminary data.</text>
</comment>
<evidence type="ECO:0000256" key="6">
    <source>
        <dbReference type="PIRSR" id="PIRSR000189-1"/>
    </source>
</evidence>
<dbReference type="GO" id="GO:0019478">
    <property type="term" value="P:D-amino acid catabolic process"/>
    <property type="evidence" value="ECO:0007669"/>
    <property type="project" value="TreeGrafter"/>
</dbReference>
<dbReference type="Gene3D" id="3.40.50.720">
    <property type="entry name" value="NAD(P)-binding Rossmann-like Domain"/>
    <property type="match status" value="1"/>
</dbReference>
<evidence type="ECO:0000256" key="5">
    <source>
        <dbReference type="ARBA" id="ARBA00023002"/>
    </source>
</evidence>
<gene>
    <name evidence="8" type="ORF">INT46_007089</name>
</gene>
<dbReference type="PANTHER" id="PTHR11530">
    <property type="entry name" value="D-AMINO ACID OXIDASE"/>
    <property type="match status" value="1"/>
</dbReference>
<evidence type="ECO:0000256" key="3">
    <source>
        <dbReference type="ARBA" id="ARBA00022630"/>
    </source>
</evidence>
<evidence type="ECO:0000256" key="2">
    <source>
        <dbReference type="ARBA" id="ARBA00006730"/>
    </source>
</evidence>
<dbReference type="Pfam" id="PF01266">
    <property type="entry name" value="DAO"/>
    <property type="match status" value="1"/>
</dbReference>
<dbReference type="SUPFAM" id="SSF51971">
    <property type="entry name" value="Nucleotide-binding domain"/>
    <property type="match status" value="1"/>
</dbReference>
<evidence type="ECO:0000313" key="9">
    <source>
        <dbReference type="Proteomes" id="UP000650833"/>
    </source>
</evidence>
<reference evidence="8" key="1">
    <citation type="submission" date="2020-12" db="EMBL/GenBank/DDBJ databases">
        <title>Metabolic potential, ecology and presence of endohyphal bacteria is reflected in genomic diversity of Mucoromycotina.</title>
        <authorList>
            <person name="Muszewska A."/>
            <person name="Okrasinska A."/>
            <person name="Steczkiewicz K."/>
            <person name="Drgas O."/>
            <person name="Orlowska M."/>
            <person name="Perlinska-Lenart U."/>
            <person name="Aleksandrzak-Piekarczyk T."/>
            <person name="Szatraj K."/>
            <person name="Zielenkiewicz U."/>
            <person name="Pilsyk S."/>
            <person name="Malc E."/>
            <person name="Mieczkowski P."/>
            <person name="Kruszewska J.S."/>
            <person name="Biernat P."/>
            <person name="Pawlowska J."/>
        </authorList>
    </citation>
    <scope>NUCLEOTIDE SEQUENCE</scope>
    <source>
        <strain evidence="8">CBS 226.32</strain>
    </source>
</reference>
<keyword evidence="3" id="KW-0285">Flavoprotein</keyword>
<feature type="binding site" evidence="6">
    <location>
        <position position="237"/>
    </location>
    <ligand>
        <name>D-dopa</name>
        <dbReference type="ChEBI" id="CHEBI:149689"/>
    </ligand>
</feature>
<comment type="similarity">
    <text evidence="2">Belongs to the DAMOX/DASOX family.</text>
</comment>
<dbReference type="GO" id="GO:0005737">
    <property type="term" value="C:cytoplasm"/>
    <property type="evidence" value="ECO:0007669"/>
    <property type="project" value="TreeGrafter"/>
</dbReference>
<evidence type="ECO:0000256" key="4">
    <source>
        <dbReference type="ARBA" id="ARBA00022827"/>
    </source>
</evidence>
<dbReference type="GO" id="GO:0003884">
    <property type="term" value="F:D-amino-acid oxidase activity"/>
    <property type="evidence" value="ECO:0007669"/>
    <property type="project" value="InterPro"/>
</dbReference>
<dbReference type="AlphaFoldDB" id="A0A8H7RQP8"/>
<accession>A0A8H7RQP8</accession>
<evidence type="ECO:0000259" key="7">
    <source>
        <dbReference type="Pfam" id="PF01266"/>
    </source>
</evidence>
<dbReference type="InterPro" id="IPR006076">
    <property type="entry name" value="FAD-dep_OxRdtase"/>
</dbReference>
<proteinExistence type="inferred from homology"/>
<keyword evidence="4 6" id="KW-0274">FAD</keyword>
<dbReference type="PANTHER" id="PTHR11530:SF11">
    <property type="entry name" value="D-ASPARTATE OXIDASE"/>
    <property type="match status" value="1"/>
</dbReference>
<keyword evidence="9" id="KW-1185">Reference proteome</keyword>
<dbReference type="InterPro" id="IPR023209">
    <property type="entry name" value="DAO"/>
</dbReference>